<evidence type="ECO:0000313" key="11">
    <source>
        <dbReference type="Proteomes" id="UP000198848"/>
    </source>
</evidence>
<dbReference type="PIRSF" id="PIRSF016578">
    <property type="entry name" value="HsaA"/>
    <property type="match status" value="1"/>
</dbReference>
<dbReference type="InterPro" id="IPR046373">
    <property type="entry name" value="Acyl-CoA_Oxase/DH_mid-dom_sf"/>
</dbReference>
<dbReference type="SUPFAM" id="SSF56645">
    <property type="entry name" value="Acyl-CoA dehydrogenase NM domain-like"/>
    <property type="match status" value="1"/>
</dbReference>
<reference evidence="11" key="1">
    <citation type="submission" date="2016-10" db="EMBL/GenBank/DDBJ databases">
        <authorList>
            <person name="Varghese N."/>
            <person name="Submissions S."/>
        </authorList>
    </citation>
    <scope>NUCLEOTIDE SEQUENCE [LARGE SCALE GENOMIC DNA]</scope>
    <source>
        <strain evidence="11">DSM 24767</strain>
    </source>
</reference>
<dbReference type="InterPro" id="IPR006089">
    <property type="entry name" value="Acyl-CoA_DH_CS"/>
</dbReference>
<evidence type="ECO:0000313" key="10">
    <source>
        <dbReference type="EMBL" id="SDR30092.1"/>
    </source>
</evidence>
<dbReference type="SUPFAM" id="SSF47203">
    <property type="entry name" value="Acyl-CoA dehydrogenase C-terminal domain-like"/>
    <property type="match status" value="1"/>
</dbReference>
<dbReference type="Pfam" id="PF00441">
    <property type="entry name" value="Acyl-CoA_dh_1"/>
    <property type="match status" value="1"/>
</dbReference>
<keyword evidence="11" id="KW-1185">Reference proteome</keyword>
<dbReference type="Gene3D" id="1.20.140.10">
    <property type="entry name" value="Butyryl-CoA Dehydrogenase, subunit A, domain 3"/>
    <property type="match status" value="1"/>
</dbReference>
<dbReference type="PROSITE" id="PS00073">
    <property type="entry name" value="ACYL_COA_DH_2"/>
    <property type="match status" value="1"/>
</dbReference>
<dbReference type="InterPro" id="IPR006091">
    <property type="entry name" value="Acyl-CoA_Oxase/DH_mid-dom"/>
</dbReference>
<dbReference type="Proteomes" id="UP000198848">
    <property type="component" value="Unassembled WGS sequence"/>
</dbReference>
<comment type="cofactor">
    <cofactor evidence="1 6">
        <name>FAD</name>
        <dbReference type="ChEBI" id="CHEBI:57692"/>
    </cofactor>
</comment>
<organism evidence="10 11">
    <name type="scientific">Natronobacterium texcoconense</name>
    <dbReference type="NCBI Taxonomy" id="1095778"/>
    <lineage>
        <taxon>Archaea</taxon>
        <taxon>Methanobacteriati</taxon>
        <taxon>Methanobacteriota</taxon>
        <taxon>Stenosarchaea group</taxon>
        <taxon>Halobacteria</taxon>
        <taxon>Halobacteriales</taxon>
        <taxon>Natrialbaceae</taxon>
        <taxon>Natronobacterium</taxon>
    </lineage>
</organism>
<evidence type="ECO:0000256" key="5">
    <source>
        <dbReference type="ARBA" id="ARBA00023002"/>
    </source>
</evidence>
<evidence type="ECO:0000256" key="4">
    <source>
        <dbReference type="ARBA" id="ARBA00022827"/>
    </source>
</evidence>
<evidence type="ECO:0000256" key="3">
    <source>
        <dbReference type="ARBA" id="ARBA00022630"/>
    </source>
</evidence>
<feature type="domain" description="Acyl-CoA dehydrogenase/oxidase N-terminal" evidence="9">
    <location>
        <begin position="4"/>
        <end position="114"/>
    </location>
</feature>
<dbReference type="Pfam" id="PF02770">
    <property type="entry name" value="Acyl-CoA_dh_M"/>
    <property type="match status" value="1"/>
</dbReference>
<dbReference type="Pfam" id="PF02771">
    <property type="entry name" value="Acyl-CoA_dh_N"/>
    <property type="match status" value="1"/>
</dbReference>
<protein>
    <submittedName>
        <fullName evidence="10">Acyl-CoA dehydrogenase</fullName>
    </submittedName>
</protein>
<accession>A0A1H1HXB5</accession>
<dbReference type="FunFam" id="1.20.140.10:FF:000004">
    <property type="entry name" value="Acyl-CoA dehydrogenase FadE25"/>
    <property type="match status" value="1"/>
</dbReference>
<dbReference type="OrthoDB" id="275197at2157"/>
<dbReference type="PANTHER" id="PTHR43884">
    <property type="entry name" value="ACYL-COA DEHYDROGENASE"/>
    <property type="match status" value="1"/>
</dbReference>
<dbReference type="FunFam" id="1.10.540.10:FF:000002">
    <property type="entry name" value="Acyl-CoA dehydrogenase FadE19"/>
    <property type="match status" value="1"/>
</dbReference>
<name>A0A1H1HXB5_NATTX</name>
<dbReference type="InterPro" id="IPR036250">
    <property type="entry name" value="AcylCo_DH-like_C"/>
</dbReference>
<dbReference type="AlphaFoldDB" id="A0A1H1HXB5"/>
<proteinExistence type="inferred from homology"/>
<evidence type="ECO:0000256" key="2">
    <source>
        <dbReference type="ARBA" id="ARBA00009347"/>
    </source>
</evidence>
<sequence>MELTNEQELIRDTVRDFVANEVGEDVRELDDRQEFPEDVWDGLAELDFTGMTVPEEYGGLDVDEVTYSIVNEELAYGHLAVATALSVHCLATSCIRQFGSEEHKEEWLPKMVDGRPVGAFALSEPHAGSNPAEMSTEARLDEDAGEYVINGKKQWITNGERAGVVILFAKTDRDDPDTVTQFLVPKDVDGLEVGKKEDKLGLRASDTTTLIFDDVRIPEENRLTEVGAGLKAAFSILTGGRIAIASQAVGVAQAALDAAVAYANEREQFGQPIIEHQSIGQKLADMQTDVQAARLLTRDAAGKNEDGVDPMSAAMAKYFASETAVDVANEAVQVHGGYGYTKDFDVERYYRDAKITTIYEGTSEIQKKIIARHLKE</sequence>
<dbReference type="RefSeq" id="WP_090383706.1">
    <property type="nucleotide sequence ID" value="NZ_FNLC01000003.1"/>
</dbReference>
<keyword evidence="5 6" id="KW-0560">Oxidoreductase</keyword>
<keyword evidence="3 6" id="KW-0285">Flavoprotein</keyword>
<dbReference type="FunFam" id="2.40.110.10:FF:000001">
    <property type="entry name" value="Acyl-CoA dehydrogenase, mitochondrial"/>
    <property type="match status" value="1"/>
</dbReference>
<dbReference type="InterPro" id="IPR037069">
    <property type="entry name" value="AcylCoA_DH/ox_N_sf"/>
</dbReference>
<dbReference type="Gene3D" id="1.10.540.10">
    <property type="entry name" value="Acyl-CoA dehydrogenase/oxidase, N-terminal domain"/>
    <property type="match status" value="1"/>
</dbReference>
<evidence type="ECO:0000259" key="7">
    <source>
        <dbReference type="Pfam" id="PF00441"/>
    </source>
</evidence>
<dbReference type="GO" id="GO:0003995">
    <property type="term" value="F:acyl-CoA dehydrogenase activity"/>
    <property type="evidence" value="ECO:0007669"/>
    <property type="project" value="InterPro"/>
</dbReference>
<dbReference type="PANTHER" id="PTHR43884:SF12">
    <property type="entry name" value="ISOVALERYL-COA DEHYDROGENASE, MITOCHONDRIAL-RELATED"/>
    <property type="match status" value="1"/>
</dbReference>
<dbReference type="GO" id="GO:0050660">
    <property type="term" value="F:flavin adenine dinucleotide binding"/>
    <property type="evidence" value="ECO:0007669"/>
    <property type="project" value="InterPro"/>
</dbReference>
<gene>
    <name evidence="10" type="ORF">SAMN04489842_3128</name>
</gene>
<evidence type="ECO:0000259" key="9">
    <source>
        <dbReference type="Pfam" id="PF02771"/>
    </source>
</evidence>
<comment type="similarity">
    <text evidence="2 6">Belongs to the acyl-CoA dehydrogenase family.</text>
</comment>
<dbReference type="InterPro" id="IPR009075">
    <property type="entry name" value="AcylCo_DH/oxidase_C"/>
</dbReference>
<dbReference type="EMBL" id="FNLC01000003">
    <property type="protein sequence ID" value="SDR30092.1"/>
    <property type="molecule type" value="Genomic_DNA"/>
</dbReference>
<keyword evidence="4 6" id="KW-0274">FAD</keyword>
<feature type="domain" description="Acyl-CoA dehydrogenase/oxidase C-terminal" evidence="7">
    <location>
        <begin position="227"/>
        <end position="374"/>
    </location>
</feature>
<evidence type="ECO:0000256" key="1">
    <source>
        <dbReference type="ARBA" id="ARBA00001974"/>
    </source>
</evidence>
<dbReference type="STRING" id="1095778.SAMN04489842_3128"/>
<dbReference type="InterPro" id="IPR013786">
    <property type="entry name" value="AcylCoA_DH/ox_N"/>
</dbReference>
<dbReference type="InterPro" id="IPR009100">
    <property type="entry name" value="AcylCoA_DH/oxidase_NM_dom_sf"/>
</dbReference>
<evidence type="ECO:0000256" key="6">
    <source>
        <dbReference type="RuleBase" id="RU362125"/>
    </source>
</evidence>
<evidence type="ECO:0000259" key="8">
    <source>
        <dbReference type="Pfam" id="PF02770"/>
    </source>
</evidence>
<dbReference type="Gene3D" id="2.40.110.10">
    <property type="entry name" value="Butyryl-CoA Dehydrogenase, subunit A, domain 2"/>
    <property type="match status" value="1"/>
</dbReference>
<feature type="domain" description="Acyl-CoA oxidase/dehydrogenase middle" evidence="8">
    <location>
        <begin position="119"/>
        <end position="215"/>
    </location>
</feature>